<feature type="domain" description="AB hydrolase-1" evidence="1">
    <location>
        <begin position="28"/>
        <end position="280"/>
    </location>
</feature>
<dbReference type="Proteomes" id="UP000295050">
    <property type="component" value="Unassembled WGS sequence"/>
</dbReference>
<name>A0A4R2RI41_9RHOB</name>
<gene>
    <name evidence="2" type="ORF">EV663_101699</name>
</gene>
<dbReference type="Pfam" id="PF00561">
    <property type="entry name" value="Abhydrolase_1"/>
    <property type="match status" value="1"/>
</dbReference>
<dbReference type="PANTHER" id="PTHR43433:SF1">
    <property type="entry name" value="BLL5160 PROTEIN"/>
    <property type="match status" value="1"/>
</dbReference>
<dbReference type="OrthoDB" id="9804723at2"/>
<dbReference type="InterPro" id="IPR029058">
    <property type="entry name" value="AB_hydrolase_fold"/>
</dbReference>
<protein>
    <submittedName>
        <fullName evidence="2">Pimeloyl-ACP methyl ester carboxylesterase</fullName>
    </submittedName>
</protein>
<dbReference type="SUPFAM" id="SSF53474">
    <property type="entry name" value="alpha/beta-Hydrolases"/>
    <property type="match status" value="1"/>
</dbReference>
<sequence length="303" mass="32828">MAMIDVGGVRLHATLIPQRSRRPAGQAPMVFVHGLAASQAFWYAAGVQVLTGLGPCLVYDLRGHGKSDTPETGFGLDRMSADLLAVMDAHEIPRANIVCHSFGGMIALYTALKAPERVQSLVLADVRVRPLQQKLDIAVPAKALPPGLIRRLRSLGIDAGQISNADDGVDYLRTVARIQLAAGDEAGDLLSAIYHHPGLFRSRRNAQKWVQLAERAAFVDALREGDSFGAQDLGRLSLPMLILVGAKSSTLASARALHELCPTTVLREIPDMGHFFPMSRPRLFLRPTVRFLHAVNTGRLKGV</sequence>
<reference evidence="2 3" key="1">
    <citation type="submission" date="2019-03" db="EMBL/GenBank/DDBJ databases">
        <title>Genomic Encyclopedia of Type Strains, Phase IV (KMG-IV): sequencing the most valuable type-strain genomes for metagenomic binning, comparative biology and taxonomic classification.</title>
        <authorList>
            <person name="Goeker M."/>
        </authorList>
    </citation>
    <scope>NUCLEOTIDE SEQUENCE [LARGE SCALE GENOMIC DNA]</scope>
    <source>
        <strain evidence="2 3">DSM 24766</strain>
    </source>
</reference>
<dbReference type="InterPro" id="IPR000073">
    <property type="entry name" value="AB_hydrolase_1"/>
</dbReference>
<comment type="caution">
    <text evidence="2">The sequence shown here is derived from an EMBL/GenBank/DDBJ whole genome shotgun (WGS) entry which is preliminary data.</text>
</comment>
<evidence type="ECO:0000313" key="3">
    <source>
        <dbReference type="Proteomes" id="UP000295050"/>
    </source>
</evidence>
<organism evidence="2 3">
    <name type="scientific">Rhodovulum bhavnagarense</name>
    <dbReference type="NCBI Taxonomy" id="992286"/>
    <lineage>
        <taxon>Bacteria</taxon>
        <taxon>Pseudomonadati</taxon>
        <taxon>Pseudomonadota</taxon>
        <taxon>Alphaproteobacteria</taxon>
        <taxon>Rhodobacterales</taxon>
        <taxon>Paracoccaceae</taxon>
        <taxon>Rhodovulum</taxon>
    </lineage>
</organism>
<evidence type="ECO:0000313" key="2">
    <source>
        <dbReference type="EMBL" id="TCP63430.1"/>
    </source>
</evidence>
<accession>A0A4R2RI41</accession>
<proteinExistence type="predicted"/>
<keyword evidence="3" id="KW-1185">Reference proteome</keyword>
<dbReference type="InterPro" id="IPR050471">
    <property type="entry name" value="AB_hydrolase"/>
</dbReference>
<dbReference type="PRINTS" id="PR00111">
    <property type="entry name" value="ABHYDROLASE"/>
</dbReference>
<dbReference type="AlphaFoldDB" id="A0A4R2RI41"/>
<dbReference type="PANTHER" id="PTHR43433">
    <property type="entry name" value="HYDROLASE, ALPHA/BETA FOLD FAMILY PROTEIN"/>
    <property type="match status" value="1"/>
</dbReference>
<evidence type="ECO:0000259" key="1">
    <source>
        <dbReference type="Pfam" id="PF00561"/>
    </source>
</evidence>
<dbReference type="EMBL" id="SLXU01000001">
    <property type="protein sequence ID" value="TCP63430.1"/>
    <property type="molecule type" value="Genomic_DNA"/>
</dbReference>
<dbReference type="Gene3D" id="3.40.50.1820">
    <property type="entry name" value="alpha/beta hydrolase"/>
    <property type="match status" value="1"/>
</dbReference>
<dbReference type="RefSeq" id="WP_132950349.1">
    <property type="nucleotide sequence ID" value="NZ_SLXU01000001.1"/>
</dbReference>